<evidence type="ECO:0000256" key="3">
    <source>
        <dbReference type="ARBA" id="ARBA00010980"/>
    </source>
</evidence>
<dbReference type="OrthoDB" id="1637350at2759"/>
<comment type="caution">
    <text evidence="13">The sequence shown here is derived from an EMBL/GenBank/DDBJ whole genome shotgun (WGS) entry which is preliminary data.</text>
</comment>
<keyword evidence="5 10" id="KW-0479">Metal-binding</keyword>
<organism evidence="13 14">
    <name type="scientific">Zostera marina</name>
    <name type="common">Eelgrass</name>
    <dbReference type="NCBI Taxonomy" id="29655"/>
    <lineage>
        <taxon>Eukaryota</taxon>
        <taxon>Viridiplantae</taxon>
        <taxon>Streptophyta</taxon>
        <taxon>Embryophyta</taxon>
        <taxon>Tracheophyta</taxon>
        <taxon>Spermatophyta</taxon>
        <taxon>Magnoliopsida</taxon>
        <taxon>Liliopsida</taxon>
        <taxon>Zosteraceae</taxon>
        <taxon>Zostera</taxon>
    </lineage>
</organism>
<dbReference type="InterPro" id="IPR002022">
    <property type="entry name" value="Pec_lyase"/>
</dbReference>
<evidence type="ECO:0000256" key="6">
    <source>
        <dbReference type="ARBA" id="ARBA00022729"/>
    </source>
</evidence>
<dbReference type="EC" id="4.2.2.2" evidence="4 10"/>
<dbReference type="InterPro" id="IPR018082">
    <property type="entry name" value="AmbAllergen"/>
</dbReference>
<dbReference type="UniPathway" id="UPA00545">
    <property type="reaction ID" value="UER00824"/>
</dbReference>
<dbReference type="GO" id="GO:0030570">
    <property type="term" value="F:pectate lyase activity"/>
    <property type="evidence" value="ECO:0000318"/>
    <property type="project" value="GO_Central"/>
</dbReference>
<dbReference type="GO" id="GO:0046872">
    <property type="term" value="F:metal ion binding"/>
    <property type="evidence" value="ECO:0007669"/>
    <property type="project" value="UniProtKB-KW"/>
</dbReference>
<dbReference type="Pfam" id="PF00544">
    <property type="entry name" value="Pectate_lyase_4"/>
    <property type="match status" value="1"/>
</dbReference>
<dbReference type="InterPro" id="IPR011050">
    <property type="entry name" value="Pectin_lyase_fold/virulence"/>
</dbReference>
<gene>
    <name evidence="13" type="ORF">ZOSMA_1G01260</name>
</gene>
<reference evidence="14" key="1">
    <citation type="journal article" date="2016" name="Nature">
        <title>The genome of the seagrass Zostera marina reveals angiosperm adaptation to the sea.</title>
        <authorList>
            <person name="Olsen J.L."/>
            <person name="Rouze P."/>
            <person name="Verhelst B."/>
            <person name="Lin Y.-C."/>
            <person name="Bayer T."/>
            <person name="Collen J."/>
            <person name="Dattolo E."/>
            <person name="De Paoli E."/>
            <person name="Dittami S."/>
            <person name="Maumus F."/>
            <person name="Michel G."/>
            <person name="Kersting A."/>
            <person name="Lauritano C."/>
            <person name="Lohaus R."/>
            <person name="Toepel M."/>
            <person name="Tonon T."/>
            <person name="Vanneste K."/>
            <person name="Amirebrahimi M."/>
            <person name="Brakel J."/>
            <person name="Bostroem C."/>
            <person name="Chovatia M."/>
            <person name="Grimwood J."/>
            <person name="Jenkins J.W."/>
            <person name="Jueterbock A."/>
            <person name="Mraz A."/>
            <person name="Stam W.T."/>
            <person name="Tice H."/>
            <person name="Bornberg-Bauer E."/>
            <person name="Green P.J."/>
            <person name="Pearson G.A."/>
            <person name="Procaccini G."/>
            <person name="Duarte C.M."/>
            <person name="Schmutz J."/>
            <person name="Reusch T.B.H."/>
            <person name="Van de Peer Y."/>
        </authorList>
    </citation>
    <scope>NUCLEOTIDE SEQUENCE [LARGE SCALE GENOMIC DNA]</scope>
    <source>
        <strain evidence="14">cv. Finnish</strain>
    </source>
</reference>
<evidence type="ECO:0000256" key="7">
    <source>
        <dbReference type="ARBA" id="ARBA00022837"/>
    </source>
</evidence>
<dbReference type="AlphaFoldDB" id="A0A0K9PM74"/>
<comment type="pathway">
    <text evidence="2 10">Glycan metabolism; pectin degradation; 2-dehydro-3-deoxy-D-gluconate from pectin: step 2/5.</text>
</comment>
<comment type="cofactor">
    <cofactor evidence="10">
        <name>Ca(2+)</name>
        <dbReference type="ChEBI" id="CHEBI:29108"/>
    </cofactor>
    <text evidence="10">Binds 1 Ca(2+) ion. Required for its activity.</text>
</comment>
<evidence type="ECO:0000313" key="14">
    <source>
        <dbReference type="Proteomes" id="UP000036987"/>
    </source>
</evidence>
<keyword evidence="6" id="KW-0732">Signal</keyword>
<evidence type="ECO:0000259" key="12">
    <source>
        <dbReference type="SMART" id="SM00656"/>
    </source>
</evidence>
<feature type="domain" description="Pectate lyase" evidence="12">
    <location>
        <begin position="169"/>
        <end position="366"/>
    </location>
</feature>
<dbReference type="Proteomes" id="UP000036987">
    <property type="component" value="Unassembled WGS sequence"/>
</dbReference>
<dbReference type="PANTHER" id="PTHR31683">
    <property type="entry name" value="PECTATE LYASE 18-RELATED"/>
    <property type="match status" value="1"/>
</dbReference>
<dbReference type="OMA" id="KWRSVND"/>
<dbReference type="SUPFAM" id="SSF51126">
    <property type="entry name" value="Pectin lyase-like"/>
    <property type="match status" value="1"/>
</dbReference>
<name>A0A0K9PM74_ZOSMR</name>
<dbReference type="PANTHER" id="PTHR31683:SF69">
    <property type="entry name" value="PECTATE LYASE 7-RELATED"/>
    <property type="match status" value="1"/>
</dbReference>
<proteinExistence type="inferred from homology"/>
<keyword evidence="14" id="KW-1185">Reference proteome</keyword>
<dbReference type="GO" id="GO:0045490">
    <property type="term" value="P:pectin catabolic process"/>
    <property type="evidence" value="ECO:0007669"/>
    <property type="project" value="UniProtKB-UniPathway"/>
</dbReference>
<dbReference type="InterPro" id="IPR012334">
    <property type="entry name" value="Pectin_lyas_fold"/>
</dbReference>
<dbReference type="PRINTS" id="PR00807">
    <property type="entry name" value="AMBALLERGEN"/>
</dbReference>
<evidence type="ECO:0000313" key="13">
    <source>
        <dbReference type="EMBL" id="KMZ70153.1"/>
    </source>
</evidence>
<keyword evidence="8" id="KW-0325">Glycoprotein</keyword>
<sequence length="442" mass="50717">MEINIRSSSLVVVIFFWFYFMLSALLSTAKIAVWDDYLKQKEREAIQDGLDAVHPDPYSVNDHIKLKVREALEDSHDNSTRRSLRKYHGPCLATNPIDRCWRCDPNWAKNRKKLVKCSLGFGRRTLGGLHGRYYVVTDGSDDDLINPKKGTLRHAVLQNKPLWIIFKSDMVIRLQQELMITSYKTIDGRGFNVHIAFGCQMSIQFAKHIIIHGLHIHDIIQGNGGMIRDDYLHYGQRAMSDGDGISVFQSTHIWIDHNSLYNCIDGLIDVIQASTAITISNNHLTRHDHVMLFGASDQYQPDEKMQITVAFNHYGKGLIQRMPRCRLGFFHVVNNDYTHWIMYAIGGSQNATIISEGNRYIAPDDINHKEVTHRTNPLDPWHNWKWRSHKDKMKNGAFFVQSGTEPQRHLLKQDIIESKSGSYAGRLTRFAGTLNCKVNSPC</sequence>
<comment type="similarity">
    <text evidence="3 10">Belongs to the polysaccharide lyase 1 family.</text>
</comment>
<dbReference type="SMART" id="SM00656">
    <property type="entry name" value="Amb_all"/>
    <property type="match status" value="1"/>
</dbReference>
<accession>A0A0K9PM74</accession>
<keyword evidence="11" id="KW-1133">Transmembrane helix</keyword>
<evidence type="ECO:0000256" key="2">
    <source>
        <dbReference type="ARBA" id="ARBA00005220"/>
    </source>
</evidence>
<dbReference type="Gene3D" id="2.160.20.10">
    <property type="entry name" value="Single-stranded right-handed beta-helix, Pectin lyase-like"/>
    <property type="match status" value="1"/>
</dbReference>
<keyword evidence="9 10" id="KW-0456">Lyase</keyword>
<evidence type="ECO:0000256" key="4">
    <source>
        <dbReference type="ARBA" id="ARBA00012272"/>
    </source>
</evidence>
<feature type="transmembrane region" description="Helical" evidence="11">
    <location>
        <begin position="12"/>
        <end position="33"/>
    </location>
</feature>
<evidence type="ECO:0000256" key="8">
    <source>
        <dbReference type="ARBA" id="ARBA00023180"/>
    </source>
</evidence>
<comment type="catalytic activity">
    <reaction evidence="1 10">
        <text>Eliminative cleavage of (1-&gt;4)-alpha-D-galacturonan to give oligosaccharides with 4-deoxy-alpha-D-galact-4-enuronosyl groups at their non-reducing ends.</text>
        <dbReference type="EC" id="4.2.2.2"/>
    </reaction>
</comment>
<evidence type="ECO:0000256" key="11">
    <source>
        <dbReference type="SAM" id="Phobius"/>
    </source>
</evidence>
<evidence type="ECO:0000256" key="10">
    <source>
        <dbReference type="RuleBase" id="RU361123"/>
    </source>
</evidence>
<dbReference type="STRING" id="29655.A0A0K9PM74"/>
<dbReference type="EMBL" id="LFYR01000729">
    <property type="protein sequence ID" value="KMZ70153.1"/>
    <property type="molecule type" value="Genomic_DNA"/>
</dbReference>
<dbReference type="InterPro" id="IPR007524">
    <property type="entry name" value="Pec_lyase_N"/>
</dbReference>
<protein>
    <recommendedName>
        <fullName evidence="4 10">Pectate lyase</fullName>
        <ecNumber evidence="4 10">4.2.2.2</ecNumber>
    </recommendedName>
</protein>
<evidence type="ECO:0000256" key="9">
    <source>
        <dbReference type="ARBA" id="ARBA00023239"/>
    </source>
</evidence>
<keyword evidence="11" id="KW-0812">Transmembrane</keyword>
<evidence type="ECO:0000256" key="5">
    <source>
        <dbReference type="ARBA" id="ARBA00022723"/>
    </source>
</evidence>
<evidence type="ECO:0000256" key="1">
    <source>
        <dbReference type="ARBA" id="ARBA00000695"/>
    </source>
</evidence>
<keyword evidence="7 10" id="KW-0106">Calcium</keyword>
<keyword evidence="11" id="KW-0472">Membrane</keyword>
<dbReference type="InterPro" id="IPR045032">
    <property type="entry name" value="PEL"/>
</dbReference>
<dbReference type="Pfam" id="PF04431">
    <property type="entry name" value="Pec_lyase_N"/>
    <property type="match status" value="1"/>
</dbReference>